<keyword evidence="3" id="KW-1185">Reference proteome</keyword>
<dbReference type="AlphaFoldDB" id="A0A167DV83"/>
<proteinExistence type="predicted"/>
<feature type="signal peptide" evidence="1">
    <location>
        <begin position="1"/>
        <end position="19"/>
    </location>
</feature>
<protein>
    <submittedName>
        <fullName evidence="2">Uncharacterized protein</fullName>
    </submittedName>
</protein>
<evidence type="ECO:0000256" key="1">
    <source>
        <dbReference type="SAM" id="SignalP"/>
    </source>
</evidence>
<accession>A0A167DV83</accession>
<evidence type="ECO:0000313" key="2">
    <source>
        <dbReference type="EMBL" id="OAA42926.1"/>
    </source>
</evidence>
<dbReference type="EMBL" id="AZHA01000013">
    <property type="protein sequence ID" value="OAA42926.1"/>
    <property type="molecule type" value="Genomic_DNA"/>
</dbReference>
<feature type="chain" id="PRO_5007885408" evidence="1">
    <location>
        <begin position="20"/>
        <end position="72"/>
    </location>
</feature>
<comment type="caution">
    <text evidence="2">The sequence shown here is derived from an EMBL/GenBank/DDBJ whole genome shotgun (WGS) entry which is preliminary data.</text>
</comment>
<dbReference type="Proteomes" id="UP000076863">
    <property type="component" value="Unassembled WGS sequence"/>
</dbReference>
<gene>
    <name evidence="2" type="ORF">BBO_04841</name>
</gene>
<evidence type="ECO:0000313" key="3">
    <source>
        <dbReference type="Proteomes" id="UP000076863"/>
    </source>
</evidence>
<dbReference type="OrthoDB" id="5168947at2759"/>
<sequence length="72" mass="7356">MYFAQTLAIIALAVFGVEACTAGEFRCGNQGGAPGPDGAIYICNSSGRWQFSSQCGGRTCCQGGGSNVHCVC</sequence>
<organism evidence="2 3">
    <name type="scientific">Beauveria brongniartii RCEF 3172</name>
    <dbReference type="NCBI Taxonomy" id="1081107"/>
    <lineage>
        <taxon>Eukaryota</taxon>
        <taxon>Fungi</taxon>
        <taxon>Dikarya</taxon>
        <taxon>Ascomycota</taxon>
        <taxon>Pezizomycotina</taxon>
        <taxon>Sordariomycetes</taxon>
        <taxon>Hypocreomycetidae</taxon>
        <taxon>Hypocreales</taxon>
        <taxon>Cordycipitaceae</taxon>
        <taxon>Beauveria</taxon>
        <taxon>Beauveria brongniartii</taxon>
    </lineage>
</organism>
<name>A0A167DV83_9HYPO</name>
<reference evidence="2 3" key="1">
    <citation type="journal article" date="2016" name="Genome Biol. Evol.">
        <title>Divergent and convergent evolution of fungal pathogenicity.</title>
        <authorList>
            <person name="Shang Y."/>
            <person name="Xiao G."/>
            <person name="Zheng P."/>
            <person name="Cen K."/>
            <person name="Zhan S."/>
            <person name="Wang C."/>
        </authorList>
    </citation>
    <scope>NUCLEOTIDE SEQUENCE [LARGE SCALE GENOMIC DNA]</scope>
    <source>
        <strain evidence="2 3">RCEF 3172</strain>
    </source>
</reference>
<keyword evidence="1" id="KW-0732">Signal</keyword>